<proteinExistence type="predicted"/>
<evidence type="ECO:0000313" key="4">
    <source>
        <dbReference type="EMBL" id="MFC5582193.1"/>
    </source>
</evidence>
<dbReference type="SUPFAM" id="SSF52172">
    <property type="entry name" value="CheY-like"/>
    <property type="match status" value="1"/>
</dbReference>
<organism evidence="4 5">
    <name type="scientific">Rhodanobacter terrae</name>
    <dbReference type="NCBI Taxonomy" id="418647"/>
    <lineage>
        <taxon>Bacteria</taxon>
        <taxon>Pseudomonadati</taxon>
        <taxon>Pseudomonadota</taxon>
        <taxon>Gammaproteobacteria</taxon>
        <taxon>Lysobacterales</taxon>
        <taxon>Rhodanobacteraceae</taxon>
        <taxon>Rhodanobacter</taxon>
    </lineage>
</organism>
<dbReference type="EMBL" id="JBHSNG010000015">
    <property type="protein sequence ID" value="MFC5582193.1"/>
    <property type="molecule type" value="Genomic_DNA"/>
</dbReference>
<protein>
    <submittedName>
        <fullName evidence="4">Response regulator</fullName>
    </submittedName>
</protein>
<dbReference type="PANTHER" id="PTHR44591:SF3">
    <property type="entry name" value="RESPONSE REGULATORY DOMAIN-CONTAINING PROTEIN"/>
    <property type="match status" value="1"/>
</dbReference>
<dbReference type="Pfam" id="PF00072">
    <property type="entry name" value="Response_reg"/>
    <property type="match status" value="1"/>
</dbReference>
<reference evidence="5" key="1">
    <citation type="journal article" date="2019" name="Int. J. Syst. Evol. Microbiol.">
        <title>The Global Catalogue of Microorganisms (GCM) 10K type strain sequencing project: providing services to taxonomists for standard genome sequencing and annotation.</title>
        <authorList>
            <consortium name="The Broad Institute Genomics Platform"/>
            <consortium name="The Broad Institute Genome Sequencing Center for Infectious Disease"/>
            <person name="Wu L."/>
            <person name="Ma J."/>
        </authorList>
    </citation>
    <scope>NUCLEOTIDE SEQUENCE [LARGE SCALE GENOMIC DNA]</scope>
    <source>
        <strain evidence="5">CGMCC 1.13587</strain>
    </source>
</reference>
<feature type="modified residue" description="4-aspartylphosphate" evidence="2">
    <location>
        <position position="57"/>
    </location>
</feature>
<keyword evidence="1 2" id="KW-0597">Phosphoprotein</keyword>
<name>A0ABW0T038_9GAMM</name>
<keyword evidence="5" id="KW-1185">Reference proteome</keyword>
<dbReference type="Proteomes" id="UP001596111">
    <property type="component" value="Unassembled WGS sequence"/>
</dbReference>
<accession>A0ABW0T038</accession>
<dbReference type="PROSITE" id="PS50110">
    <property type="entry name" value="RESPONSE_REGULATORY"/>
    <property type="match status" value="1"/>
</dbReference>
<dbReference type="InterPro" id="IPR011006">
    <property type="entry name" value="CheY-like_superfamily"/>
</dbReference>
<dbReference type="InterPro" id="IPR001789">
    <property type="entry name" value="Sig_transdc_resp-reg_receiver"/>
</dbReference>
<evidence type="ECO:0000313" key="5">
    <source>
        <dbReference type="Proteomes" id="UP001596111"/>
    </source>
</evidence>
<sequence>MKTKKTVLIVDDDDLVLESIDLHLSATGDFQTIRVLGSAAALSYMRSAPIIDVIVADVILAGSTSGIDICRRAIEQYPGIAVVVITADPEVHCAEIPEGGVFLRKPFGGEQLLEAIEEAETQAGGTADA</sequence>
<dbReference type="SMART" id="SM00448">
    <property type="entry name" value="REC"/>
    <property type="match status" value="1"/>
</dbReference>
<dbReference type="RefSeq" id="WP_377328049.1">
    <property type="nucleotide sequence ID" value="NZ_JBHSNG010000015.1"/>
</dbReference>
<gene>
    <name evidence="4" type="ORF">ACFPPB_13815</name>
</gene>
<dbReference type="PANTHER" id="PTHR44591">
    <property type="entry name" value="STRESS RESPONSE REGULATOR PROTEIN 1"/>
    <property type="match status" value="1"/>
</dbReference>
<evidence type="ECO:0000256" key="1">
    <source>
        <dbReference type="ARBA" id="ARBA00022553"/>
    </source>
</evidence>
<dbReference type="InterPro" id="IPR050595">
    <property type="entry name" value="Bact_response_regulator"/>
</dbReference>
<dbReference type="Gene3D" id="3.40.50.2300">
    <property type="match status" value="1"/>
</dbReference>
<feature type="domain" description="Response regulatory" evidence="3">
    <location>
        <begin position="6"/>
        <end position="120"/>
    </location>
</feature>
<evidence type="ECO:0000259" key="3">
    <source>
        <dbReference type="PROSITE" id="PS50110"/>
    </source>
</evidence>
<evidence type="ECO:0000256" key="2">
    <source>
        <dbReference type="PROSITE-ProRule" id="PRU00169"/>
    </source>
</evidence>
<comment type="caution">
    <text evidence="4">The sequence shown here is derived from an EMBL/GenBank/DDBJ whole genome shotgun (WGS) entry which is preliminary data.</text>
</comment>